<accession>A0ABV1NXY6</accession>
<keyword evidence="2" id="KW-0732">Signal</keyword>
<evidence type="ECO:0008006" key="5">
    <source>
        <dbReference type="Google" id="ProtNLM"/>
    </source>
</evidence>
<gene>
    <name evidence="3" type="ORF">V6R90_08695</name>
</gene>
<dbReference type="Proteomes" id="UP001482520">
    <property type="component" value="Unassembled WGS sequence"/>
</dbReference>
<evidence type="ECO:0000313" key="3">
    <source>
        <dbReference type="EMBL" id="MEQ7847353.1"/>
    </source>
</evidence>
<dbReference type="InterPro" id="IPR017853">
    <property type="entry name" value="GH"/>
</dbReference>
<evidence type="ECO:0000313" key="4">
    <source>
        <dbReference type="Proteomes" id="UP001482520"/>
    </source>
</evidence>
<keyword evidence="4" id="KW-1185">Reference proteome</keyword>
<feature type="region of interest" description="Disordered" evidence="1">
    <location>
        <begin position="34"/>
        <end position="88"/>
    </location>
</feature>
<feature type="chain" id="PRO_5046356975" description="DUF1906 domain-containing protein" evidence="2">
    <location>
        <begin position="34"/>
        <end position="351"/>
    </location>
</feature>
<proteinExistence type="predicted"/>
<organism evidence="3 4">
    <name type="scientific">Nocardioides kribbensis</name>
    <dbReference type="NCBI Taxonomy" id="305517"/>
    <lineage>
        <taxon>Bacteria</taxon>
        <taxon>Bacillati</taxon>
        <taxon>Actinomycetota</taxon>
        <taxon>Actinomycetes</taxon>
        <taxon>Propionibacteriales</taxon>
        <taxon>Nocardioidaceae</taxon>
        <taxon>Nocardioides</taxon>
    </lineage>
</organism>
<feature type="signal peptide" evidence="2">
    <location>
        <begin position="1"/>
        <end position="33"/>
    </location>
</feature>
<sequence length="351" mass="36676">MGERAARGRRTSGRTGARSAAALAALLALGACAGGPGGSGGDVAPREQAEQRVAAGEPPLVEPPRSASPVDPGATGGRGDPDAPDPQDLEDLAALAEGEARAQERRVPAFDGPVLGGDISWPQCPRGLGIPEKRTLGLPPPLPEARYVVIGLTNGPGFVANPCLADQVAESRERGLLVSAYAVSSFPSAAEQDTHGADGPYPAGSRLGRLANTGYQQARYNVASMRAAGLETPVVWIDVEPVPDFEWSSDPTANAAVVQGVARGYTDAGYRIGVYSTPLLWEQVVGPLELGLPEWRAAGQTSRAEAASRCGDDWVIQGGEAVMGQWVEASRDQNVTCGDVHLDLGRWFHRY</sequence>
<name>A0ABV1NXY6_9ACTN</name>
<reference evidence="3 4" key="1">
    <citation type="submission" date="2024-02" db="EMBL/GenBank/DDBJ databases">
        <title>Full genome sequence of Nocardioides kribbensis.</title>
        <authorList>
            <person name="Poletto B.L."/>
            <person name="Silva G."/>
            <person name="Galante D."/>
            <person name="Campos K.R."/>
            <person name="Santos M.B.N."/>
            <person name="Sacchi C.T."/>
        </authorList>
    </citation>
    <scope>NUCLEOTIDE SEQUENCE [LARGE SCALE GENOMIC DNA]</scope>
    <source>
        <strain evidence="3 4">O4R</strain>
    </source>
</reference>
<evidence type="ECO:0000256" key="2">
    <source>
        <dbReference type="SAM" id="SignalP"/>
    </source>
</evidence>
<dbReference type="PROSITE" id="PS51257">
    <property type="entry name" value="PROKAR_LIPOPROTEIN"/>
    <property type="match status" value="1"/>
</dbReference>
<dbReference type="SUPFAM" id="SSF51445">
    <property type="entry name" value="(Trans)glycosidases"/>
    <property type="match status" value="1"/>
</dbReference>
<protein>
    <recommendedName>
        <fullName evidence="5">DUF1906 domain-containing protein</fullName>
    </recommendedName>
</protein>
<evidence type="ECO:0000256" key="1">
    <source>
        <dbReference type="SAM" id="MobiDB-lite"/>
    </source>
</evidence>
<dbReference type="EMBL" id="JBEGDP010000007">
    <property type="protein sequence ID" value="MEQ7847353.1"/>
    <property type="molecule type" value="Genomic_DNA"/>
</dbReference>
<dbReference type="Gene3D" id="3.20.20.80">
    <property type="entry name" value="Glycosidases"/>
    <property type="match status" value="1"/>
</dbReference>
<dbReference type="RefSeq" id="WP_349804409.1">
    <property type="nucleotide sequence ID" value="NZ_JBEGDP010000007.1"/>
</dbReference>
<comment type="caution">
    <text evidence="3">The sequence shown here is derived from an EMBL/GenBank/DDBJ whole genome shotgun (WGS) entry which is preliminary data.</text>
</comment>